<evidence type="ECO:0000313" key="12">
    <source>
        <dbReference type="Proteomes" id="UP000196027"/>
    </source>
</evidence>
<dbReference type="PRINTS" id="PR00411">
    <property type="entry name" value="PNDRDTASEI"/>
</dbReference>
<dbReference type="GO" id="GO:0004497">
    <property type="term" value="F:monooxygenase activity"/>
    <property type="evidence" value="ECO:0007669"/>
    <property type="project" value="UniProtKB-KW"/>
</dbReference>
<keyword evidence="4" id="KW-1003">Cell membrane</keyword>
<evidence type="ECO:0000256" key="6">
    <source>
        <dbReference type="ARBA" id="ARBA00022827"/>
    </source>
</evidence>
<dbReference type="Proteomes" id="UP000196027">
    <property type="component" value="Chromosome"/>
</dbReference>
<evidence type="ECO:0000256" key="9">
    <source>
        <dbReference type="ARBA" id="ARBA00023033"/>
    </source>
</evidence>
<dbReference type="Pfam" id="PF13738">
    <property type="entry name" value="Pyr_redox_3"/>
    <property type="match status" value="1"/>
</dbReference>
<protein>
    <submittedName>
        <fullName evidence="11">FAD-containing monooxygenase</fullName>
    </submittedName>
</protein>
<dbReference type="PANTHER" id="PTHR43872">
    <property type="entry name" value="MONOOXYGENASE, PUTATIVE (AFU_ORTHOLOGUE AFUA_8G02570)-RELATED"/>
    <property type="match status" value="1"/>
</dbReference>
<evidence type="ECO:0000313" key="11">
    <source>
        <dbReference type="EMBL" id="ARU54330.1"/>
    </source>
</evidence>
<dbReference type="OrthoDB" id="312624at2"/>
<dbReference type="InterPro" id="IPR051820">
    <property type="entry name" value="FAD-binding_MO"/>
</dbReference>
<name>A0A1Y0I247_9GAMM</name>
<evidence type="ECO:0000256" key="1">
    <source>
        <dbReference type="ARBA" id="ARBA00001974"/>
    </source>
</evidence>
<accession>A0A1Y0I247</accession>
<dbReference type="PANTHER" id="PTHR43872:SF1">
    <property type="entry name" value="MONOOXYGENASE, PUTATIVE (AFU_ORTHOLOGUE AFUA_8G02570)-RELATED"/>
    <property type="match status" value="1"/>
</dbReference>
<evidence type="ECO:0000256" key="3">
    <source>
        <dbReference type="ARBA" id="ARBA00010139"/>
    </source>
</evidence>
<comment type="cofactor">
    <cofactor evidence="1">
        <name>FAD</name>
        <dbReference type="ChEBI" id="CHEBI:57692"/>
    </cofactor>
</comment>
<dbReference type="GO" id="GO:0005886">
    <property type="term" value="C:plasma membrane"/>
    <property type="evidence" value="ECO:0007669"/>
    <property type="project" value="UniProtKB-SubCell"/>
</dbReference>
<evidence type="ECO:0000256" key="5">
    <source>
        <dbReference type="ARBA" id="ARBA00022630"/>
    </source>
</evidence>
<dbReference type="KEGG" id="ome:OLMES_0224"/>
<dbReference type="FunFam" id="3.50.50.60:FF:000228">
    <property type="entry name" value="FAD-containing monooxygenase EthA"/>
    <property type="match status" value="1"/>
</dbReference>
<dbReference type="PRINTS" id="PR00368">
    <property type="entry name" value="FADPNR"/>
</dbReference>
<evidence type="ECO:0000256" key="4">
    <source>
        <dbReference type="ARBA" id="ARBA00022475"/>
    </source>
</evidence>
<comment type="similarity">
    <text evidence="3">Belongs to the FAD-binding monooxygenase family.</text>
</comment>
<dbReference type="EMBL" id="CP021425">
    <property type="protein sequence ID" value="ARU54330.1"/>
    <property type="molecule type" value="Genomic_DNA"/>
</dbReference>
<evidence type="ECO:0000256" key="7">
    <source>
        <dbReference type="ARBA" id="ARBA00022857"/>
    </source>
</evidence>
<keyword evidence="10" id="KW-0472">Membrane</keyword>
<organism evidence="11 12">
    <name type="scientific">Oleiphilus messinensis</name>
    <dbReference type="NCBI Taxonomy" id="141451"/>
    <lineage>
        <taxon>Bacteria</taxon>
        <taxon>Pseudomonadati</taxon>
        <taxon>Pseudomonadota</taxon>
        <taxon>Gammaproteobacteria</taxon>
        <taxon>Oceanospirillales</taxon>
        <taxon>Oleiphilaceae</taxon>
        <taxon>Oleiphilus</taxon>
    </lineage>
</organism>
<keyword evidence="5" id="KW-0285">Flavoprotein</keyword>
<evidence type="ECO:0000256" key="10">
    <source>
        <dbReference type="ARBA" id="ARBA00023136"/>
    </source>
</evidence>
<dbReference type="AlphaFoldDB" id="A0A1Y0I247"/>
<dbReference type="InterPro" id="IPR036188">
    <property type="entry name" value="FAD/NAD-bd_sf"/>
</dbReference>
<evidence type="ECO:0000256" key="2">
    <source>
        <dbReference type="ARBA" id="ARBA00004236"/>
    </source>
</evidence>
<dbReference type="FunFam" id="3.50.50.60:FF:000213">
    <property type="entry name" value="FAD-containing monooxygenase EthA"/>
    <property type="match status" value="1"/>
</dbReference>
<evidence type="ECO:0000256" key="8">
    <source>
        <dbReference type="ARBA" id="ARBA00023002"/>
    </source>
</evidence>
<dbReference type="RefSeq" id="WP_087459547.1">
    <property type="nucleotide sequence ID" value="NZ_CP021425.1"/>
</dbReference>
<dbReference type="SUPFAM" id="SSF51905">
    <property type="entry name" value="FAD/NAD(P)-binding domain"/>
    <property type="match status" value="2"/>
</dbReference>
<keyword evidence="12" id="KW-1185">Reference proteome</keyword>
<comment type="subcellular location">
    <subcellularLocation>
        <location evidence="2">Cell membrane</location>
    </subcellularLocation>
</comment>
<proteinExistence type="inferred from homology"/>
<keyword evidence="8" id="KW-0560">Oxidoreductase</keyword>
<keyword evidence="6" id="KW-0274">FAD</keyword>
<reference evidence="11 12" key="1">
    <citation type="submission" date="2017-05" db="EMBL/GenBank/DDBJ databases">
        <title>Genomic insights into alkan degradation activity of Oleiphilus messinensis.</title>
        <authorList>
            <person name="Kozyavkin S.A."/>
            <person name="Slesarev A.I."/>
            <person name="Golyshin P.N."/>
            <person name="Korzhenkov A."/>
            <person name="Golyshina O.N."/>
            <person name="Toshchakov S.V."/>
        </authorList>
    </citation>
    <scope>NUCLEOTIDE SEQUENCE [LARGE SCALE GENOMIC DNA]</scope>
    <source>
        <strain evidence="11 12">ME102</strain>
    </source>
</reference>
<keyword evidence="7" id="KW-0521">NADP</keyword>
<sequence length="529" mass="59338">MNAKVNPAVSQAELVDVLIIGAGISGIGAAIHLKKQCSEKSYAILEARNAMGGTWDLFRYPGIRSDSDMYTLGYSFKPWTNPKSIADGPDIRAYINEAAREHGVDQQIRYQHKVLNMDWSSEHAHWVVTVAKGEQAEPVVIHARFVICGTGYYRYDQGLTPEFKGREAFKGTVIHPQFWPEGLDYTGKKVVVIGSGATAVTLVPAMADRAGHVTMLQRSPTYVMSVPERDGMIDALRKVLPETIVYRITRARNVSLSLAIYQACQHFPKTMRKMILGLIQKQLGEDFDMRHFSPKYNPWDQRLCAVPNGDLFKAIRRGNASVVTDHIDRFTETGIQLTSGEHLDADIIITATGLDVQLLGGMQVALDGEPVNFSDKHYYKGAMIEDVPNMAMIFGYTNSSWTLKADLISEYFCKVINHMDRKGYQQCTPRNDGTIKHSEPFLNLSSTYVQRIIDTIPKQGDQRPWRLYQNYLRDYRAFKFSRVEDKALVFSNPLQHNKAYYGVQNQAVVSGSASASGEHRGTTTAEALH</sequence>
<dbReference type="Gene3D" id="3.50.50.60">
    <property type="entry name" value="FAD/NAD(P)-binding domain"/>
    <property type="match status" value="3"/>
</dbReference>
<gene>
    <name evidence="11" type="ORF">OLMES_0224</name>
</gene>
<keyword evidence="9 11" id="KW-0503">Monooxygenase</keyword>